<organism evidence="3">
    <name type="scientific">Tanacetum cinerariifolium</name>
    <name type="common">Dalmatian daisy</name>
    <name type="synonym">Chrysanthemum cinerariifolium</name>
    <dbReference type="NCBI Taxonomy" id="118510"/>
    <lineage>
        <taxon>Eukaryota</taxon>
        <taxon>Viridiplantae</taxon>
        <taxon>Streptophyta</taxon>
        <taxon>Embryophyta</taxon>
        <taxon>Tracheophyta</taxon>
        <taxon>Spermatophyta</taxon>
        <taxon>Magnoliopsida</taxon>
        <taxon>eudicotyledons</taxon>
        <taxon>Gunneridae</taxon>
        <taxon>Pentapetalae</taxon>
        <taxon>asterids</taxon>
        <taxon>campanulids</taxon>
        <taxon>Asterales</taxon>
        <taxon>Asteraceae</taxon>
        <taxon>Asteroideae</taxon>
        <taxon>Anthemideae</taxon>
        <taxon>Anthemidinae</taxon>
        <taxon>Tanacetum</taxon>
    </lineage>
</organism>
<dbReference type="GO" id="GO:0003964">
    <property type="term" value="F:RNA-directed DNA polymerase activity"/>
    <property type="evidence" value="ECO:0007669"/>
    <property type="project" value="UniProtKB-KW"/>
</dbReference>
<dbReference type="Gene3D" id="3.30.70.270">
    <property type="match status" value="1"/>
</dbReference>
<dbReference type="InterPro" id="IPR043502">
    <property type="entry name" value="DNA/RNA_pol_sf"/>
</dbReference>
<sequence>MTPPSTHIDTILIPIVSSTIPSSPDYTPASPDYTPASPDYSPASDTESDLSEDLSSVHIPPLLATSPFISSIDDSSNIDISDTPPSPTHGTPFTETTLSTYRSPAASRDSSSSSSPETSSDPSSDDLSDSSSNHSLLAPSSGMKPSHHLCLLVPSIPSSSAAIFIRPSHDSSFASPFHKRSTSPAASVPLSSPILEAFSYARVDLLPLPKRIRSPESTTNLKGCSEDSFEPYVHREAGLGVDVEDESFEPSRYRGTDLKMDDDVMRSDGIDINREIQAKIDECIAYEDALKDRGIDARVVVEAIDQEEIKTGTRGPIKDRAVEVTYETLGDLVQRFHDHTVEILVHHVQAIESIQRDQGHMIVVTGQQSTDMLERIRELERVNMRLRDMMDVVSQRVTRCQCRELHVQREATVLRLFLEFPSVDQTMPNTRSRASRTHEGVNKQYDHRLAGALGARNAARNLESVIGNGGNGNEENGNRGIENGGNGNEENGNRGIENGGNGNGNGYTKRFQELVLLCTRMVPNEEEKVERFVGGQNVARAYTTENNKKKGYVGSLPYCNECKLHHAGPCTVRCGNCKRVSHMTRYCKVTVTLNTHSAPVGNHPGVDKSFVSSTFSALLDVAPSTLDTSYAIELAGGRISKTNVILRGCTLGLLGHSFDIDLMPIELGSFDVIIDMDSLAKYHVLIVCDEKVVRIPYGDEVLIIREFMRKTFQRQHLGLAMVTTSSRFEIVFIDNILIYSKSKKEYEGHLKLILRLLKKEDLYGKFSKCKFWPSKVHFLGHLIDSEGIHIDLAKIDSIKDWASPKTPTEIR</sequence>
<comment type="caution">
    <text evidence="3">The sequence shown here is derived from an EMBL/GenBank/DDBJ whole genome shotgun (WGS) entry which is preliminary data.</text>
</comment>
<feature type="region of interest" description="Disordered" evidence="1">
    <location>
        <begin position="18"/>
        <end position="54"/>
    </location>
</feature>
<feature type="compositionally biased region" description="Polar residues" evidence="1">
    <location>
        <begin position="88"/>
        <end position="102"/>
    </location>
</feature>
<dbReference type="EMBL" id="BKCJ010096726">
    <property type="protein sequence ID" value="GEX23477.1"/>
    <property type="molecule type" value="Genomic_DNA"/>
</dbReference>
<keyword evidence="3" id="KW-0808">Transferase</keyword>
<dbReference type="InterPro" id="IPR032567">
    <property type="entry name" value="RTL1-rel"/>
</dbReference>
<feature type="domain" description="Reverse transcriptase" evidence="2">
    <location>
        <begin position="711"/>
        <end position="781"/>
    </location>
</feature>
<evidence type="ECO:0000259" key="2">
    <source>
        <dbReference type="Pfam" id="PF00078"/>
    </source>
</evidence>
<feature type="compositionally biased region" description="Low complexity" evidence="1">
    <location>
        <begin position="129"/>
        <end position="141"/>
    </location>
</feature>
<gene>
    <name evidence="3" type="ORF">Tci_295452</name>
</gene>
<dbReference type="Gene3D" id="2.40.70.10">
    <property type="entry name" value="Acid Proteases"/>
    <property type="match status" value="1"/>
</dbReference>
<reference evidence="3" key="1">
    <citation type="journal article" date="2019" name="Sci. Rep.">
        <title>Draft genome of Tanacetum cinerariifolium, the natural source of mosquito coil.</title>
        <authorList>
            <person name="Yamashiro T."/>
            <person name="Shiraishi A."/>
            <person name="Satake H."/>
            <person name="Nakayama K."/>
        </authorList>
    </citation>
    <scope>NUCLEOTIDE SEQUENCE</scope>
</reference>
<dbReference type="SUPFAM" id="SSF56672">
    <property type="entry name" value="DNA/RNA polymerases"/>
    <property type="match status" value="1"/>
</dbReference>
<keyword evidence="3" id="KW-0695">RNA-directed DNA polymerase</keyword>
<name>A0A699H3D3_TANCI</name>
<evidence type="ECO:0000256" key="1">
    <source>
        <dbReference type="SAM" id="MobiDB-lite"/>
    </source>
</evidence>
<accession>A0A699H3D3</accession>
<dbReference type="Pfam" id="PF08284">
    <property type="entry name" value="RVP_2"/>
    <property type="match status" value="1"/>
</dbReference>
<dbReference type="InterPro" id="IPR000477">
    <property type="entry name" value="RT_dom"/>
</dbReference>
<dbReference type="PANTHER" id="PTHR15503">
    <property type="entry name" value="LDOC1 RELATED"/>
    <property type="match status" value="1"/>
</dbReference>
<proteinExistence type="predicted"/>
<dbReference type="PANTHER" id="PTHR15503:SF45">
    <property type="entry name" value="RNA-DIRECTED DNA POLYMERASE HOMOLOG"/>
    <property type="match status" value="1"/>
</dbReference>
<dbReference type="InterPro" id="IPR021109">
    <property type="entry name" value="Peptidase_aspartic_dom_sf"/>
</dbReference>
<dbReference type="Pfam" id="PF00078">
    <property type="entry name" value="RVT_1"/>
    <property type="match status" value="1"/>
</dbReference>
<keyword evidence="3" id="KW-0548">Nucleotidyltransferase</keyword>
<dbReference type="InterPro" id="IPR043128">
    <property type="entry name" value="Rev_trsase/Diguanyl_cyclase"/>
</dbReference>
<feature type="compositionally biased region" description="Low complexity" evidence="1">
    <location>
        <begin position="103"/>
        <end position="122"/>
    </location>
</feature>
<dbReference type="AlphaFoldDB" id="A0A699H3D3"/>
<feature type="region of interest" description="Disordered" evidence="1">
    <location>
        <begin position="465"/>
        <end position="504"/>
    </location>
</feature>
<protein>
    <submittedName>
        <fullName evidence="3">Putative reverse transcriptase domain-containing protein</fullName>
    </submittedName>
</protein>
<evidence type="ECO:0000313" key="3">
    <source>
        <dbReference type="EMBL" id="GEX23477.1"/>
    </source>
</evidence>
<feature type="region of interest" description="Disordered" evidence="1">
    <location>
        <begin position="75"/>
        <end position="141"/>
    </location>
</feature>
<dbReference type="CDD" id="cd00303">
    <property type="entry name" value="retropepsin_like"/>
    <property type="match status" value="1"/>
</dbReference>